<gene>
    <name evidence="1" type="ORF">K488DRAFT_33167</name>
</gene>
<reference evidence="1" key="2">
    <citation type="journal article" date="2022" name="New Phytol.">
        <title>Evolutionary transition to the ectomycorrhizal habit in the genomes of a hyperdiverse lineage of mushroom-forming fungi.</title>
        <authorList>
            <person name="Looney B."/>
            <person name="Miyauchi S."/>
            <person name="Morin E."/>
            <person name="Drula E."/>
            <person name="Courty P.E."/>
            <person name="Kohler A."/>
            <person name="Kuo A."/>
            <person name="LaButti K."/>
            <person name="Pangilinan J."/>
            <person name="Lipzen A."/>
            <person name="Riley R."/>
            <person name="Andreopoulos W."/>
            <person name="He G."/>
            <person name="Johnson J."/>
            <person name="Nolan M."/>
            <person name="Tritt A."/>
            <person name="Barry K.W."/>
            <person name="Grigoriev I.V."/>
            <person name="Nagy L.G."/>
            <person name="Hibbett D."/>
            <person name="Henrissat B."/>
            <person name="Matheny P.B."/>
            <person name="Labbe J."/>
            <person name="Martin F.M."/>
        </authorList>
    </citation>
    <scope>NUCLEOTIDE SEQUENCE</scope>
    <source>
        <strain evidence="1">EC-137</strain>
    </source>
</reference>
<feature type="non-terminal residue" evidence="1">
    <location>
        <position position="227"/>
    </location>
</feature>
<reference evidence="1" key="1">
    <citation type="submission" date="2021-02" db="EMBL/GenBank/DDBJ databases">
        <authorList>
            <consortium name="DOE Joint Genome Institute"/>
            <person name="Ahrendt S."/>
            <person name="Looney B.P."/>
            <person name="Miyauchi S."/>
            <person name="Morin E."/>
            <person name="Drula E."/>
            <person name="Courty P.E."/>
            <person name="Chicoki N."/>
            <person name="Fauchery L."/>
            <person name="Kohler A."/>
            <person name="Kuo A."/>
            <person name="Labutti K."/>
            <person name="Pangilinan J."/>
            <person name="Lipzen A."/>
            <person name="Riley R."/>
            <person name="Andreopoulos W."/>
            <person name="He G."/>
            <person name="Johnson J."/>
            <person name="Barry K.W."/>
            <person name="Grigoriev I.V."/>
            <person name="Nagy L."/>
            <person name="Hibbett D."/>
            <person name="Henrissat B."/>
            <person name="Matheny P.B."/>
            <person name="Labbe J."/>
            <person name="Martin F."/>
        </authorList>
    </citation>
    <scope>NUCLEOTIDE SEQUENCE</scope>
    <source>
        <strain evidence="1">EC-137</strain>
    </source>
</reference>
<feature type="non-terminal residue" evidence="1">
    <location>
        <position position="1"/>
    </location>
</feature>
<dbReference type="Proteomes" id="UP000814128">
    <property type="component" value="Unassembled WGS sequence"/>
</dbReference>
<sequence>IFAWDWIISLQNEWRLMWKAQWTPVKVFYFLCRYWVLAITPYVLWCFCVNHPQDVCQRVYRSPVILAMWNQLFAECILLIRTYAFFGRDKRLLAILCAMLLGVVSYQLYVGIHRMLPLPFVSGDEGPCFPMSIPGQADILGFFVAPFCFDTLITIATLAKAFIMRRRNGPSSKLITMFLREGIFYFILISIANLINGTFYFQSKADMSAIMIPLSVLMSPLLACRLV</sequence>
<proteinExistence type="predicted"/>
<protein>
    <submittedName>
        <fullName evidence="1">Uncharacterized protein</fullName>
    </submittedName>
</protein>
<organism evidence="1 2">
    <name type="scientific">Vararia minispora EC-137</name>
    <dbReference type="NCBI Taxonomy" id="1314806"/>
    <lineage>
        <taxon>Eukaryota</taxon>
        <taxon>Fungi</taxon>
        <taxon>Dikarya</taxon>
        <taxon>Basidiomycota</taxon>
        <taxon>Agaricomycotina</taxon>
        <taxon>Agaricomycetes</taxon>
        <taxon>Russulales</taxon>
        <taxon>Lachnocladiaceae</taxon>
        <taxon>Vararia</taxon>
    </lineage>
</organism>
<keyword evidence="2" id="KW-1185">Reference proteome</keyword>
<dbReference type="EMBL" id="MU273473">
    <property type="protein sequence ID" value="KAI0036317.1"/>
    <property type="molecule type" value="Genomic_DNA"/>
</dbReference>
<evidence type="ECO:0000313" key="2">
    <source>
        <dbReference type="Proteomes" id="UP000814128"/>
    </source>
</evidence>
<accession>A0ACB8QXE2</accession>
<name>A0ACB8QXE2_9AGAM</name>
<evidence type="ECO:0000313" key="1">
    <source>
        <dbReference type="EMBL" id="KAI0036317.1"/>
    </source>
</evidence>
<comment type="caution">
    <text evidence="1">The sequence shown here is derived from an EMBL/GenBank/DDBJ whole genome shotgun (WGS) entry which is preliminary data.</text>
</comment>